<dbReference type="InterPro" id="IPR026002">
    <property type="entry name" value="ATC_hydrolase-like"/>
</dbReference>
<proteinExistence type="predicted"/>
<comment type="caution">
    <text evidence="1">The sequence shown here is derived from an EMBL/GenBank/DDBJ whole genome shotgun (WGS) entry which is preliminary data.</text>
</comment>
<dbReference type="EMBL" id="QEIN01000005">
    <property type="protein sequence ID" value="RCV62451.1"/>
    <property type="molecule type" value="Genomic_DNA"/>
</dbReference>
<organism evidence="1 2">
    <name type="scientific">Marinitenerispora sediminis</name>
    <dbReference type="NCBI Taxonomy" id="1931232"/>
    <lineage>
        <taxon>Bacteria</taxon>
        <taxon>Bacillati</taxon>
        <taxon>Actinomycetota</taxon>
        <taxon>Actinomycetes</taxon>
        <taxon>Streptosporangiales</taxon>
        <taxon>Nocardiopsidaceae</taxon>
        <taxon>Marinitenerispora</taxon>
    </lineage>
</organism>
<sequence>MTTTDVFDHGDGGYQPDPDRETTLLLDAFFDHLAGTVRARALAGDLVPRMRARHAELVAANAHRVVDEPARHNLRLTLALVAAYELLRPVMGRADAVEEVREALVEPMGDELRAGTRAVLDAAPDPFAAMVAISRSREEHAFGAGFTFEREVGEDRYLLSVGRCFYHDVLAANSAAELTPVMCAFDANWIEEIDPRRHGFRFERATTIGLGGTHCPFHFRRTGAAPEAG</sequence>
<reference evidence="1 2" key="1">
    <citation type="submission" date="2018-04" db="EMBL/GenBank/DDBJ databases">
        <title>Novel actinobacteria from marine sediment.</title>
        <authorList>
            <person name="Ng Z.Y."/>
            <person name="Tan G.Y.A."/>
        </authorList>
    </citation>
    <scope>NUCLEOTIDE SEQUENCE [LARGE SCALE GENOMIC DNA]</scope>
    <source>
        <strain evidence="1 2">TPS81</strain>
    </source>
</reference>
<dbReference type="Pfam" id="PF14196">
    <property type="entry name" value="ATC_hydrolase"/>
    <property type="match status" value="1"/>
</dbReference>
<evidence type="ECO:0008006" key="3">
    <source>
        <dbReference type="Google" id="ProtNLM"/>
    </source>
</evidence>
<accession>A0A368TBY1</accession>
<keyword evidence="2" id="KW-1185">Reference proteome</keyword>
<dbReference type="RefSeq" id="WP_114396685.1">
    <property type="nucleotide sequence ID" value="NZ_QEIM01000015.1"/>
</dbReference>
<dbReference type="Proteomes" id="UP000253318">
    <property type="component" value="Unassembled WGS sequence"/>
</dbReference>
<protein>
    <recommendedName>
        <fullName evidence="3">L-2-amino-thiazoline-4-carboxylic acid hydrolase</fullName>
    </recommendedName>
</protein>
<dbReference type="AlphaFoldDB" id="A0A368TBY1"/>
<dbReference type="OrthoDB" id="1094540at2"/>
<evidence type="ECO:0000313" key="1">
    <source>
        <dbReference type="EMBL" id="RCV62451.1"/>
    </source>
</evidence>
<gene>
    <name evidence="1" type="ORF">DEF24_01175</name>
</gene>
<name>A0A368TBY1_9ACTN</name>
<evidence type="ECO:0000313" key="2">
    <source>
        <dbReference type="Proteomes" id="UP000253318"/>
    </source>
</evidence>